<dbReference type="SUPFAM" id="SSF82771">
    <property type="entry name" value="GIY-YIG endonuclease"/>
    <property type="match status" value="1"/>
</dbReference>
<evidence type="ECO:0000259" key="1">
    <source>
        <dbReference type="Pfam" id="PF01541"/>
    </source>
</evidence>
<evidence type="ECO:0000313" key="3">
    <source>
        <dbReference type="Proteomes" id="UP000249645"/>
    </source>
</evidence>
<dbReference type="Gene3D" id="3.40.1440.10">
    <property type="entry name" value="GIY-YIG endonuclease"/>
    <property type="match status" value="1"/>
</dbReference>
<dbReference type="AlphaFoldDB" id="A0A2W5E9I1"/>
<comment type="caution">
    <text evidence="2">The sequence shown here is derived from an EMBL/GenBank/DDBJ whole genome shotgun (WGS) entry which is preliminary data.</text>
</comment>
<dbReference type="InterPro" id="IPR000305">
    <property type="entry name" value="GIY-YIG_endonuc"/>
</dbReference>
<sequence>MSKNKLYRCFDKTGKLLYVGVSISVLSRICGHKSASDWFDSVETIKIESFKSREEALVAEKKAIIKEMPVNNIQHHSVRKLSSGDKLDLELLSMYLSIPLESLSKSVKNKNFPIPSENTIPETWIKWRVDMYAYHSDVRMFLEELRGIKK</sequence>
<name>A0A2W5E9I1_9SPHI</name>
<dbReference type="InterPro" id="IPR035901">
    <property type="entry name" value="GIY-YIG_endonuc_sf"/>
</dbReference>
<feature type="domain" description="GIY-YIG" evidence="1">
    <location>
        <begin position="6"/>
        <end position="66"/>
    </location>
</feature>
<accession>A0A2W5E9I1</accession>
<protein>
    <recommendedName>
        <fullName evidence="1">GIY-YIG domain-containing protein</fullName>
    </recommendedName>
</protein>
<gene>
    <name evidence="2" type="ORF">DI598_20010</name>
</gene>
<dbReference type="EMBL" id="QFOI01000673">
    <property type="protein sequence ID" value="PZP39393.1"/>
    <property type="molecule type" value="Genomic_DNA"/>
</dbReference>
<dbReference type="Pfam" id="PF01541">
    <property type="entry name" value="GIY-YIG"/>
    <property type="match status" value="1"/>
</dbReference>
<proteinExistence type="predicted"/>
<organism evidence="2 3">
    <name type="scientific">Pseudopedobacter saltans</name>
    <dbReference type="NCBI Taxonomy" id="151895"/>
    <lineage>
        <taxon>Bacteria</taxon>
        <taxon>Pseudomonadati</taxon>
        <taxon>Bacteroidota</taxon>
        <taxon>Sphingobacteriia</taxon>
        <taxon>Sphingobacteriales</taxon>
        <taxon>Sphingobacteriaceae</taxon>
        <taxon>Pseudopedobacter</taxon>
    </lineage>
</organism>
<evidence type="ECO:0000313" key="2">
    <source>
        <dbReference type="EMBL" id="PZP39393.1"/>
    </source>
</evidence>
<reference evidence="2 3" key="1">
    <citation type="submission" date="2017-11" db="EMBL/GenBank/DDBJ databases">
        <title>Infants hospitalized years apart are colonized by the same room-sourced microbial strains.</title>
        <authorList>
            <person name="Brooks B."/>
            <person name="Olm M.R."/>
            <person name="Firek B.A."/>
            <person name="Baker R."/>
            <person name="Thomas B.C."/>
            <person name="Morowitz M.J."/>
            <person name="Banfield J.F."/>
        </authorList>
    </citation>
    <scope>NUCLEOTIDE SEQUENCE [LARGE SCALE GENOMIC DNA]</scope>
    <source>
        <strain evidence="2">S2_009_000_R2_76</strain>
    </source>
</reference>
<dbReference type="Proteomes" id="UP000249645">
    <property type="component" value="Unassembled WGS sequence"/>
</dbReference>